<reference evidence="2" key="1">
    <citation type="journal article" date="2019" name="Int. J. Syst. Evol. Microbiol.">
        <title>The Global Catalogue of Microorganisms (GCM) 10K type strain sequencing project: providing services to taxonomists for standard genome sequencing and annotation.</title>
        <authorList>
            <consortium name="The Broad Institute Genomics Platform"/>
            <consortium name="The Broad Institute Genome Sequencing Center for Infectious Disease"/>
            <person name="Wu L."/>
            <person name="Ma J."/>
        </authorList>
    </citation>
    <scope>NUCLEOTIDE SEQUENCE [LARGE SCALE GENOMIC DNA]</scope>
    <source>
        <strain evidence="2">CGMCC 4.7283</strain>
    </source>
</reference>
<sequence length="158" mass="17289">MAGSSSSDVIDVKVVGFPLVPDDFHLQHVGKTAQGNGFWITPQLSVEDGDTRDFVAAYLFDKLGNLISCEVMDLGMRRKSAGISTDTIIQGLRRKIDANENGEIWVKPFSTTFYGHTFGLIVRETDELEAGSGETVVDAMPGSTLMFHGPWSHCNYDS</sequence>
<protein>
    <submittedName>
        <fullName evidence="1">Uncharacterized protein</fullName>
    </submittedName>
</protein>
<accession>A0ABV9KP47</accession>
<dbReference type="EMBL" id="JBHSGI010000034">
    <property type="protein sequence ID" value="MFC4671952.1"/>
    <property type="molecule type" value="Genomic_DNA"/>
</dbReference>
<evidence type="ECO:0000313" key="2">
    <source>
        <dbReference type="Proteomes" id="UP001595973"/>
    </source>
</evidence>
<dbReference type="Proteomes" id="UP001595973">
    <property type="component" value="Unassembled WGS sequence"/>
</dbReference>
<proteinExistence type="predicted"/>
<dbReference type="RefSeq" id="WP_380723032.1">
    <property type="nucleotide sequence ID" value="NZ_JBHSGI010000034.1"/>
</dbReference>
<name>A0ABV9KP47_9RHOB</name>
<gene>
    <name evidence="1" type="ORF">ACFO5X_25610</name>
</gene>
<organism evidence="1 2">
    <name type="scientific">Seohaeicola nanhaiensis</name>
    <dbReference type="NCBI Taxonomy" id="1387282"/>
    <lineage>
        <taxon>Bacteria</taxon>
        <taxon>Pseudomonadati</taxon>
        <taxon>Pseudomonadota</taxon>
        <taxon>Alphaproteobacteria</taxon>
        <taxon>Rhodobacterales</taxon>
        <taxon>Roseobacteraceae</taxon>
        <taxon>Seohaeicola</taxon>
    </lineage>
</organism>
<evidence type="ECO:0000313" key="1">
    <source>
        <dbReference type="EMBL" id="MFC4671952.1"/>
    </source>
</evidence>
<comment type="caution">
    <text evidence="1">The sequence shown here is derived from an EMBL/GenBank/DDBJ whole genome shotgun (WGS) entry which is preliminary data.</text>
</comment>
<keyword evidence="2" id="KW-1185">Reference proteome</keyword>